<evidence type="ECO:0000259" key="12">
    <source>
        <dbReference type="Pfam" id="PF20653"/>
    </source>
</evidence>
<comment type="subunit">
    <text evidence="9">Component of the conserved oligomeric Golgi complex.</text>
</comment>
<dbReference type="EMBL" id="JAZDWU010000012">
    <property type="protein sequence ID" value="KAK9985038.1"/>
    <property type="molecule type" value="Genomic_DNA"/>
</dbReference>
<organism evidence="13 14">
    <name type="scientific">Lithocarpus litseifolius</name>
    <dbReference type="NCBI Taxonomy" id="425828"/>
    <lineage>
        <taxon>Eukaryota</taxon>
        <taxon>Viridiplantae</taxon>
        <taxon>Streptophyta</taxon>
        <taxon>Embryophyta</taxon>
        <taxon>Tracheophyta</taxon>
        <taxon>Spermatophyta</taxon>
        <taxon>Magnoliopsida</taxon>
        <taxon>eudicotyledons</taxon>
        <taxon>Gunneridae</taxon>
        <taxon>Pentapetalae</taxon>
        <taxon>rosids</taxon>
        <taxon>fabids</taxon>
        <taxon>Fagales</taxon>
        <taxon>Fagaceae</taxon>
        <taxon>Lithocarpus</taxon>
    </lineage>
</organism>
<dbReference type="InterPro" id="IPR048369">
    <property type="entry name" value="COG6_C"/>
</dbReference>
<feature type="region of interest" description="Disordered" evidence="10">
    <location>
        <begin position="499"/>
        <end position="524"/>
    </location>
</feature>
<dbReference type="SMART" id="SM01087">
    <property type="entry name" value="COG6"/>
    <property type="match status" value="1"/>
</dbReference>
<evidence type="ECO:0000259" key="11">
    <source>
        <dbReference type="Pfam" id="PF06419"/>
    </source>
</evidence>
<evidence type="ECO:0000256" key="8">
    <source>
        <dbReference type="ARBA" id="ARBA00031348"/>
    </source>
</evidence>
<dbReference type="GO" id="GO:0000139">
    <property type="term" value="C:Golgi membrane"/>
    <property type="evidence" value="ECO:0007669"/>
    <property type="project" value="UniProtKB-SubCell"/>
</dbReference>
<dbReference type="AlphaFoldDB" id="A0AAW2BI23"/>
<dbReference type="InterPro" id="IPR010490">
    <property type="entry name" value="COG6"/>
</dbReference>
<evidence type="ECO:0000313" key="13">
    <source>
        <dbReference type="EMBL" id="KAK9985038.1"/>
    </source>
</evidence>
<feature type="domain" description="Conserved Oligomeric Golgi complex subunit 6 C-terminal" evidence="12">
    <location>
        <begin position="193"/>
        <end position="707"/>
    </location>
</feature>
<comment type="caution">
    <text evidence="13">The sequence shown here is derived from an EMBL/GenBank/DDBJ whole genome shotgun (WGS) entry which is preliminary data.</text>
</comment>
<evidence type="ECO:0000256" key="7">
    <source>
        <dbReference type="ARBA" id="ARBA00023136"/>
    </source>
</evidence>
<dbReference type="GO" id="GO:0006891">
    <property type="term" value="P:intra-Golgi vesicle-mediated transport"/>
    <property type="evidence" value="ECO:0007669"/>
    <property type="project" value="UniProtKB-UniRule"/>
</dbReference>
<evidence type="ECO:0000256" key="2">
    <source>
        <dbReference type="ARBA" id="ARBA00011023"/>
    </source>
</evidence>
<evidence type="ECO:0000256" key="4">
    <source>
        <dbReference type="ARBA" id="ARBA00022448"/>
    </source>
</evidence>
<name>A0AAW2BI23_9ROSI</name>
<evidence type="ECO:0000256" key="3">
    <source>
        <dbReference type="ARBA" id="ARBA00020973"/>
    </source>
</evidence>
<comment type="similarity">
    <text evidence="2 9">Belongs to the COG6 family.</text>
</comment>
<keyword evidence="7 9" id="KW-0472">Membrane</keyword>
<keyword evidence="6 9" id="KW-0333">Golgi apparatus</keyword>
<keyword evidence="14" id="KW-1185">Reference proteome</keyword>
<evidence type="ECO:0000256" key="10">
    <source>
        <dbReference type="SAM" id="MobiDB-lite"/>
    </source>
</evidence>
<sequence length="709" mass="79264">MGSSTVGLAPGLSRKLKKVLECRTDSPDLLSSLNTLSSFYTENTPQSRRNLRYTIETRALDINREFLRASDPAQRALDRVEEQVNALSDCCDRIAKALDSCSAKTGDIISTTERLKQELEITTQRQEIVSCFLRDYQLSNDEINALRDEDLNENFFKALSHVQEIHANCKLLLRTHHQLKYMIITFHMSNYSQRAGLELMDMMAVYQEGAYERLCRWLQGECRKLGDTDNPEVSELLKTAVRCLKERPVLFKYCAEEVANMRHNALFRRFISALTRGGPGGLPRPIEVHAHDPLRYVGDMLGWLHQALASERELVLVLLDPDAVVDTGPTAKRFSTSLESDSGKTESDMTFVLDRIFEGVCRPFKVRVEQVLQSQPSLIISYKLSNTLEFYSYTISDLLGRETALCNTLWALKDAAQKTSFDILKTRGEKLLRYPPLVAVDLSPPPAVREGVSVLLEIIETHNSVMVPASGKKPDFGPVISALLDPIIQMCEQAAEAHKSKGAGFSSRRSRMNSDPGQISKSSVDALLSSSSSVPSSQNNETPSKIFLINCLSAIQQPLYGHEVAAEYVKNLGTMIDNHMRVLVEKEVEAILRRCGLSQKMPHFRFSLNKEAGNTRAPLAELEDTAPASLSECLKAFFGLVLGRESSLPEFEQMQVPKLRSEACIQVAKSLAEAYELMYKAIMDPANGYPDPKSLARHPPDQIRTILGI</sequence>
<evidence type="ECO:0000256" key="9">
    <source>
        <dbReference type="RuleBase" id="RU365075"/>
    </source>
</evidence>
<comment type="subcellular location">
    <subcellularLocation>
        <location evidence="1 9">Golgi apparatus membrane</location>
        <topology evidence="1 9">Peripheral membrane protein</topology>
    </subcellularLocation>
</comment>
<proteinExistence type="inferred from homology"/>
<keyword evidence="4 9" id="KW-0813">Transport</keyword>
<dbReference type="GO" id="GO:0017119">
    <property type="term" value="C:Golgi transport complex"/>
    <property type="evidence" value="ECO:0007669"/>
    <property type="project" value="UniProtKB-UniRule"/>
</dbReference>
<accession>A0AAW2BI23</accession>
<dbReference type="PANTHER" id="PTHR21506:SF0">
    <property type="entry name" value="CONSERVED OLIGOMERIC GOLGI COMPLEX SUBUNIT 6"/>
    <property type="match status" value="1"/>
</dbReference>
<dbReference type="Pfam" id="PF20653">
    <property type="entry name" value="COG6_C"/>
    <property type="match status" value="1"/>
</dbReference>
<dbReference type="GO" id="GO:0015031">
    <property type="term" value="P:protein transport"/>
    <property type="evidence" value="ECO:0007669"/>
    <property type="project" value="UniProtKB-KW"/>
</dbReference>
<comment type="function">
    <text evidence="9">Required for normal Golgi function.</text>
</comment>
<dbReference type="InterPro" id="IPR048368">
    <property type="entry name" value="COG6_N"/>
</dbReference>
<dbReference type="PANTHER" id="PTHR21506">
    <property type="entry name" value="COMPONENT OF OLIGOMERIC GOLGI COMPLEX 6"/>
    <property type="match status" value="1"/>
</dbReference>
<dbReference type="Pfam" id="PF06419">
    <property type="entry name" value="COG6_N"/>
    <property type="match status" value="1"/>
</dbReference>
<gene>
    <name evidence="13" type="ORF">SO802_034563</name>
</gene>
<dbReference type="Proteomes" id="UP001459277">
    <property type="component" value="Unassembled WGS sequence"/>
</dbReference>
<keyword evidence="5 9" id="KW-0653">Protein transport</keyword>
<evidence type="ECO:0000313" key="14">
    <source>
        <dbReference type="Proteomes" id="UP001459277"/>
    </source>
</evidence>
<evidence type="ECO:0000256" key="1">
    <source>
        <dbReference type="ARBA" id="ARBA00004395"/>
    </source>
</evidence>
<evidence type="ECO:0000256" key="6">
    <source>
        <dbReference type="ARBA" id="ARBA00023034"/>
    </source>
</evidence>
<evidence type="ECO:0000256" key="5">
    <source>
        <dbReference type="ARBA" id="ARBA00022927"/>
    </source>
</evidence>
<reference evidence="13 14" key="1">
    <citation type="submission" date="2024-01" db="EMBL/GenBank/DDBJ databases">
        <title>A telomere-to-telomere, gap-free genome of sweet tea (Lithocarpus litseifolius).</title>
        <authorList>
            <person name="Zhou J."/>
        </authorList>
    </citation>
    <scope>NUCLEOTIDE SEQUENCE [LARGE SCALE GENOMIC DNA]</scope>
    <source>
        <strain evidence="13">Zhou-2022a</strain>
        <tissue evidence="13">Leaf</tissue>
    </source>
</reference>
<feature type="domain" description="Conserved oligomeric complex COG6 N-terminal" evidence="11">
    <location>
        <begin position="36"/>
        <end position="147"/>
    </location>
</feature>
<protein>
    <recommendedName>
        <fullName evidence="3 9">Conserved oligomeric Golgi complex subunit 6</fullName>
        <shortName evidence="9">COG complex subunit 6</shortName>
    </recommendedName>
    <alternativeName>
        <fullName evidence="8 9">Component of oligomeric Golgi complex 6</fullName>
    </alternativeName>
</protein>